<evidence type="ECO:0000313" key="2">
    <source>
        <dbReference type="Proteomes" id="UP000791440"/>
    </source>
</evidence>
<sequence length="129" mass="14941">MIAAKMICCEPFIYYRDNREHSIKNSRIKRNQSNLALEDIKYTHTHIYTQHHEIYPRRGIAEAQPGHPLFAKCVPFHDVIGEPIAISGTNSRLRADTKQKNPNITLPDPGFELRTSERCRTVHAVQLRH</sequence>
<protein>
    <submittedName>
        <fullName evidence="1">Uncharacterized protein</fullName>
    </submittedName>
</protein>
<evidence type="ECO:0000313" key="1">
    <source>
        <dbReference type="EMBL" id="KAG6460349.1"/>
    </source>
</evidence>
<reference evidence="1" key="2">
    <citation type="submission" date="2020-12" db="EMBL/GenBank/DDBJ databases">
        <authorList>
            <person name="Kanost M."/>
        </authorList>
    </citation>
    <scope>NUCLEOTIDE SEQUENCE</scope>
</reference>
<name>A0A921ZMF7_MANSE</name>
<dbReference type="Proteomes" id="UP000791440">
    <property type="component" value="Unassembled WGS sequence"/>
</dbReference>
<gene>
    <name evidence="1" type="ORF">O3G_MSEX011921</name>
</gene>
<dbReference type="EMBL" id="JH668666">
    <property type="protein sequence ID" value="KAG6460349.1"/>
    <property type="molecule type" value="Genomic_DNA"/>
</dbReference>
<dbReference type="AlphaFoldDB" id="A0A921ZMF7"/>
<reference evidence="1" key="1">
    <citation type="journal article" date="2016" name="Insect Biochem. Mol. Biol.">
        <title>Multifaceted biological insights from a draft genome sequence of the tobacco hornworm moth, Manduca sexta.</title>
        <authorList>
            <person name="Kanost M.R."/>
            <person name="Arrese E.L."/>
            <person name="Cao X."/>
            <person name="Chen Y.R."/>
            <person name="Chellapilla S."/>
            <person name="Goldsmith M.R."/>
            <person name="Grosse-Wilde E."/>
            <person name="Heckel D.G."/>
            <person name="Herndon N."/>
            <person name="Jiang H."/>
            <person name="Papanicolaou A."/>
            <person name="Qu J."/>
            <person name="Soulages J.L."/>
            <person name="Vogel H."/>
            <person name="Walters J."/>
            <person name="Waterhouse R.M."/>
            <person name="Ahn S.J."/>
            <person name="Almeida F.C."/>
            <person name="An C."/>
            <person name="Aqrawi P."/>
            <person name="Bretschneider A."/>
            <person name="Bryant W.B."/>
            <person name="Bucks S."/>
            <person name="Chao H."/>
            <person name="Chevignon G."/>
            <person name="Christen J.M."/>
            <person name="Clarke D.F."/>
            <person name="Dittmer N.T."/>
            <person name="Ferguson L.C.F."/>
            <person name="Garavelou S."/>
            <person name="Gordon K.H.J."/>
            <person name="Gunaratna R.T."/>
            <person name="Han Y."/>
            <person name="Hauser F."/>
            <person name="He Y."/>
            <person name="Heidel-Fischer H."/>
            <person name="Hirsh A."/>
            <person name="Hu Y."/>
            <person name="Jiang H."/>
            <person name="Kalra D."/>
            <person name="Klinner C."/>
            <person name="Konig C."/>
            <person name="Kovar C."/>
            <person name="Kroll A.R."/>
            <person name="Kuwar S.S."/>
            <person name="Lee S.L."/>
            <person name="Lehman R."/>
            <person name="Li K."/>
            <person name="Li Z."/>
            <person name="Liang H."/>
            <person name="Lovelace S."/>
            <person name="Lu Z."/>
            <person name="Mansfield J.H."/>
            <person name="McCulloch K.J."/>
            <person name="Mathew T."/>
            <person name="Morton B."/>
            <person name="Muzny D.M."/>
            <person name="Neunemann D."/>
            <person name="Ongeri F."/>
            <person name="Pauchet Y."/>
            <person name="Pu L.L."/>
            <person name="Pyrousis I."/>
            <person name="Rao X.J."/>
            <person name="Redding A."/>
            <person name="Roesel C."/>
            <person name="Sanchez-Gracia A."/>
            <person name="Schaack S."/>
            <person name="Shukla A."/>
            <person name="Tetreau G."/>
            <person name="Wang Y."/>
            <person name="Xiong G.H."/>
            <person name="Traut W."/>
            <person name="Walsh T.K."/>
            <person name="Worley K.C."/>
            <person name="Wu D."/>
            <person name="Wu W."/>
            <person name="Wu Y.Q."/>
            <person name="Zhang X."/>
            <person name="Zou Z."/>
            <person name="Zucker H."/>
            <person name="Briscoe A.D."/>
            <person name="Burmester T."/>
            <person name="Clem R.J."/>
            <person name="Feyereisen R."/>
            <person name="Grimmelikhuijzen C.J.P."/>
            <person name="Hamodrakas S.J."/>
            <person name="Hansson B.S."/>
            <person name="Huguet E."/>
            <person name="Jermiin L.S."/>
            <person name="Lan Q."/>
            <person name="Lehman H.K."/>
            <person name="Lorenzen M."/>
            <person name="Merzendorfer H."/>
            <person name="Michalopoulos I."/>
            <person name="Morton D.B."/>
            <person name="Muthukrishnan S."/>
            <person name="Oakeshott J.G."/>
            <person name="Palmer W."/>
            <person name="Park Y."/>
            <person name="Passarelli A.L."/>
            <person name="Rozas J."/>
            <person name="Schwartz L.M."/>
            <person name="Smith W."/>
            <person name="Southgate A."/>
            <person name="Vilcinskas A."/>
            <person name="Vogt R."/>
            <person name="Wang P."/>
            <person name="Werren J."/>
            <person name="Yu X.Q."/>
            <person name="Zhou J.J."/>
            <person name="Brown S.J."/>
            <person name="Scherer S.E."/>
            <person name="Richards S."/>
            <person name="Blissard G.W."/>
        </authorList>
    </citation>
    <scope>NUCLEOTIDE SEQUENCE</scope>
</reference>
<proteinExistence type="predicted"/>
<comment type="caution">
    <text evidence="1">The sequence shown here is derived from an EMBL/GenBank/DDBJ whole genome shotgun (WGS) entry which is preliminary data.</text>
</comment>
<organism evidence="1 2">
    <name type="scientific">Manduca sexta</name>
    <name type="common">Tobacco hawkmoth</name>
    <name type="synonym">Tobacco hornworm</name>
    <dbReference type="NCBI Taxonomy" id="7130"/>
    <lineage>
        <taxon>Eukaryota</taxon>
        <taxon>Metazoa</taxon>
        <taxon>Ecdysozoa</taxon>
        <taxon>Arthropoda</taxon>
        <taxon>Hexapoda</taxon>
        <taxon>Insecta</taxon>
        <taxon>Pterygota</taxon>
        <taxon>Neoptera</taxon>
        <taxon>Endopterygota</taxon>
        <taxon>Lepidoptera</taxon>
        <taxon>Glossata</taxon>
        <taxon>Ditrysia</taxon>
        <taxon>Bombycoidea</taxon>
        <taxon>Sphingidae</taxon>
        <taxon>Sphinginae</taxon>
        <taxon>Sphingini</taxon>
        <taxon>Manduca</taxon>
    </lineage>
</organism>
<accession>A0A921ZMF7</accession>
<keyword evidence="2" id="KW-1185">Reference proteome</keyword>